<reference evidence="9 10" key="1">
    <citation type="journal article" date="2016" name="Nat. Commun.">
        <title>Thousands of microbial genomes shed light on interconnected biogeochemical processes in an aquifer system.</title>
        <authorList>
            <person name="Anantharaman K."/>
            <person name="Brown C.T."/>
            <person name="Hug L.A."/>
            <person name="Sharon I."/>
            <person name="Castelle C.J."/>
            <person name="Probst A.J."/>
            <person name="Thomas B.C."/>
            <person name="Singh A."/>
            <person name="Wilkins M.J."/>
            <person name="Karaoz U."/>
            <person name="Brodie E.L."/>
            <person name="Williams K.H."/>
            <person name="Hubbard S.S."/>
            <person name="Banfield J.F."/>
        </authorList>
    </citation>
    <scope>NUCLEOTIDE SEQUENCE [LARGE SCALE GENOMIC DNA]</scope>
</reference>
<dbReference type="Pfam" id="PF02472">
    <property type="entry name" value="ExbD"/>
    <property type="match status" value="1"/>
</dbReference>
<gene>
    <name evidence="9" type="ORF">A2Z86_06865</name>
</gene>
<comment type="similarity">
    <text evidence="2 7">Belongs to the ExbD/TolR family.</text>
</comment>
<proteinExistence type="inferred from homology"/>
<evidence type="ECO:0000313" key="9">
    <source>
        <dbReference type="EMBL" id="OGF97646.1"/>
    </source>
</evidence>
<dbReference type="Proteomes" id="UP000176992">
    <property type="component" value="Unassembled WGS sequence"/>
</dbReference>
<evidence type="ECO:0000256" key="3">
    <source>
        <dbReference type="ARBA" id="ARBA00022475"/>
    </source>
</evidence>
<dbReference type="PANTHER" id="PTHR30558">
    <property type="entry name" value="EXBD MEMBRANE COMPONENT OF PMF-DRIVEN MACROMOLECULE IMPORT SYSTEM"/>
    <property type="match status" value="1"/>
</dbReference>
<dbReference type="AlphaFoldDB" id="A0A1F5YCF9"/>
<dbReference type="GO" id="GO:0015031">
    <property type="term" value="P:protein transport"/>
    <property type="evidence" value="ECO:0007669"/>
    <property type="project" value="UniProtKB-KW"/>
</dbReference>
<keyword evidence="7" id="KW-0653">Protein transport</keyword>
<evidence type="ECO:0000256" key="1">
    <source>
        <dbReference type="ARBA" id="ARBA00004162"/>
    </source>
</evidence>
<comment type="subcellular location">
    <subcellularLocation>
        <location evidence="1">Cell membrane</location>
        <topology evidence="1">Single-pass membrane protein</topology>
    </subcellularLocation>
    <subcellularLocation>
        <location evidence="7">Cell membrane</location>
        <topology evidence="7">Single-pass type II membrane protein</topology>
    </subcellularLocation>
</comment>
<organism evidence="9 10">
    <name type="scientific">Candidatus Glassbacteria bacterium GWA2_58_10</name>
    <dbReference type="NCBI Taxonomy" id="1817865"/>
    <lineage>
        <taxon>Bacteria</taxon>
        <taxon>Candidatus Glassiibacteriota</taxon>
    </lineage>
</organism>
<evidence type="ECO:0000313" key="10">
    <source>
        <dbReference type="Proteomes" id="UP000176992"/>
    </source>
</evidence>
<dbReference type="EMBL" id="MFIV01000218">
    <property type="protein sequence ID" value="OGF97646.1"/>
    <property type="molecule type" value="Genomic_DNA"/>
</dbReference>
<evidence type="ECO:0000256" key="6">
    <source>
        <dbReference type="ARBA" id="ARBA00023136"/>
    </source>
</evidence>
<keyword evidence="4 7" id="KW-0812">Transmembrane</keyword>
<evidence type="ECO:0000256" key="5">
    <source>
        <dbReference type="ARBA" id="ARBA00022989"/>
    </source>
</evidence>
<dbReference type="PANTHER" id="PTHR30558:SF3">
    <property type="entry name" value="BIOPOLYMER TRANSPORT PROTEIN EXBD-RELATED"/>
    <property type="match status" value="1"/>
</dbReference>
<keyword evidence="3" id="KW-1003">Cell membrane</keyword>
<dbReference type="GO" id="GO:0005886">
    <property type="term" value="C:plasma membrane"/>
    <property type="evidence" value="ECO:0007669"/>
    <property type="project" value="UniProtKB-SubCell"/>
</dbReference>
<dbReference type="Gene3D" id="3.30.420.270">
    <property type="match status" value="1"/>
</dbReference>
<sequence length="141" mass="15859">MKFFERKRRKATINIVSLVDVVFLLLIFFTVTATFMDQPALKINLPETARKKALETPPAEPMTIFLNQQGELYFGEKPIRIDELPKLIAEGIQQGKARNLIIKADSQAIYGKVINILDLVQGSGLDSISFATQPKVLRDAR</sequence>
<keyword evidence="5 8" id="KW-1133">Transmembrane helix</keyword>
<accession>A0A1F5YCF9</accession>
<name>A0A1F5YCF9_9BACT</name>
<evidence type="ECO:0000256" key="8">
    <source>
        <dbReference type="SAM" id="Phobius"/>
    </source>
</evidence>
<evidence type="ECO:0000256" key="2">
    <source>
        <dbReference type="ARBA" id="ARBA00005811"/>
    </source>
</evidence>
<feature type="transmembrane region" description="Helical" evidence="8">
    <location>
        <begin position="12"/>
        <end position="36"/>
    </location>
</feature>
<evidence type="ECO:0008006" key="11">
    <source>
        <dbReference type="Google" id="ProtNLM"/>
    </source>
</evidence>
<evidence type="ECO:0000256" key="4">
    <source>
        <dbReference type="ARBA" id="ARBA00022692"/>
    </source>
</evidence>
<dbReference type="InterPro" id="IPR003400">
    <property type="entry name" value="ExbD"/>
</dbReference>
<keyword evidence="7" id="KW-0813">Transport</keyword>
<comment type="caution">
    <text evidence="9">The sequence shown here is derived from an EMBL/GenBank/DDBJ whole genome shotgun (WGS) entry which is preliminary data.</text>
</comment>
<evidence type="ECO:0000256" key="7">
    <source>
        <dbReference type="RuleBase" id="RU003879"/>
    </source>
</evidence>
<protein>
    <recommendedName>
        <fullName evidence="11">Biopolymer transporter ExbD</fullName>
    </recommendedName>
</protein>
<dbReference type="GO" id="GO:0022857">
    <property type="term" value="F:transmembrane transporter activity"/>
    <property type="evidence" value="ECO:0007669"/>
    <property type="project" value="InterPro"/>
</dbReference>
<keyword evidence="6 8" id="KW-0472">Membrane</keyword>